<comment type="caution">
    <text evidence="11">The sequence shown here is derived from an EMBL/GenBank/DDBJ whole genome shotgun (WGS) entry which is preliminary data.</text>
</comment>
<evidence type="ECO:0000256" key="6">
    <source>
        <dbReference type="ARBA" id="ARBA00022801"/>
    </source>
</evidence>
<dbReference type="Proteomes" id="UP000291981">
    <property type="component" value="Unassembled WGS sequence"/>
</dbReference>
<feature type="transmembrane region" description="Helical" evidence="9">
    <location>
        <begin position="54"/>
        <end position="72"/>
    </location>
</feature>
<evidence type="ECO:0000256" key="7">
    <source>
        <dbReference type="ARBA" id="ARBA00022842"/>
    </source>
</evidence>
<evidence type="ECO:0000313" key="11">
    <source>
        <dbReference type="EMBL" id="TAI49308.1"/>
    </source>
</evidence>
<keyword evidence="8" id="KW-0234">DNA repair</keyword>
<dbReference type="PANTHER" id="PTHR15822:SF4">
    <property type="entry name" value="TYROSYL-DNA PHOSPHODIESTERASE 2"/>
    <property type="match status" value="1"/>
</dbReference>
<dbReference type="InterPro" id="IPR051547">
    <property type="entry name" value="TDP2-like"/>
</dbReference>
<feature type="domain" description="Endonuclease/exonuclease/phosphatase" evidence="10">
    <location>
        <begin position="89"/>
        <end position="315"/>
    </location>
</feature>
<evidence type="ECO:0000256" key="8">
    <source>
        <dbReference type="ARBA" id="ARBA00023204"/>
    </source>
</evidence>
<dbReference type="OrthoDB" id="635146at2"/>
<keyword evidence="5" id="KW-0227">DNA damage</keyword>
<comment type="cofactor">
    <cofactor evidence="1">
        <name>Mn(2+)</name>
        <dbReference type="ChEBI" id="CHEBI:29035"/>
    </cofactor>
</comment>
<keyword evidence="11" id="KW-0255">Endonuclease</keyword>
<accession>A0A4Q8QJ36</accession>
<gene>
    <name evidence="11" type="ORF">EW142_05795</name>
</gene>
<keyword evidence="6" id="KW-0378">Hydrolase</keyword>
<dbReference type="SUPFAM" id="SSF56219">
    <property type="entry name" value="DNase I-like"/>
    <property type="match status" value="1"/>
</dbReference>
<dbReference type="PANTHER" id="PTHR15822">
    <property type="entry name" value="TRAF AND TNF RECEPTOR-ASSOCIATED PROTEIN"/>
    <property type="match status" value="1"/>
</dbReference>
<dbReference type="CDD" id="cd09084">
    <property type="entry name" value="EEP-2"/>
    <property type="match status" value="1"/>
</dbReference>
<keyword evidence="9" id="KW-0812">Transmembrane</keyword>
<dbReference type="InterPro" id="IPR005135">
    <property type="entry name" value="Endo/exonuclease/phosphatase"/>
</dbReference>
<keyword evidence="9" id="KW-0472">Membrane</keyword>
<evidence type="ECO:0000256" key="3">
    <source>
        <dbReference type="ARBA" id="ARBA00022722"/>
    </source>
</evidence>
<keyword evidence="7" id="KW-0460">Magnesium</keyword>
<keyword evidence="12" id="KW-1185">Reference proteome</keyword>
<comment type="cofactor">
    <cofactor evidence="2">
        <name>Mg(2+)</name>
        <dbReference type="ChEBI" id="CHEBI:18420"/>
    </cofactor>
</comment>
<reference evidence="11 12" key="1">
    <citation type="submission" date="2019-02" db="EMBL/GenBank/DDBJ databases">
        <title>Draft genome sequence of Muricauda sp. 176CP4-71.</title>
        <authorList>
            <person name="Park J.-S."/>
        </authorList>
    </citation>
    <scope>NUCLEOTIDE SEQUENCE [LARGE SCALE GENOMIC DNA]</scope>
    <source>
        <strain evidence="11 12">176CP4-71</strain>
    </source>
</reference>
<keyword evidence="4" id="KW-0479">Metal-binding</keyword>
<keyword evidence="9" id="KW-1133">Transmembrane helix</keyword>
<dbReference type="EMBL" id="SGIU01000001">
    <property type="protein sequence ID" value="TAI49308.1"/>
    <property type="molecule type" value="Genomic_DNA"/>
</dbReference>
<organism evidence="11 12">
    <name type="scientific">Flagellimonas allohymeniacidonis</name>
    <dbReference type="NCBI Taxonomy" id="2517819"/>
    <lineage>
        <taxon>Bacteria</taxon>
        <taxon>Pseudomonadati</taxon>
        <taxon>Bacteroidota</taxon>
        <taxon>Flavobacteriia</taxon>
        <taxon>Flavobacteriales</taxon>
        <taxon>Flavobacteriaceae</taxon>
        <taxon>Flagellimonas</taxon>
    </lineage>
</organism>
<evidence type="ECO:0000256" key="5">
    <source>
        <dbReference type="ARBA" id="ARBA00022763"/>
    </source>
</evidence>
<dbReference type="InterPro" id="IPR036691">
    <property type="entry name" value="Endo/exonu/phosph_ase_sf"/>
</dbReference>
<evidence type="ECO:0000256" key="2">
    <source>
        <dbReference type="ARBA" id="ARBA00001946"/>
    </source>
</evidence>
<keyword evidence="3" id="KW-0540">Nuclease</keyword>
<dbReference type="GO" id="GO:0016787">
    <property type="term" value="F:hydrolase activity"/>
    <property type="evidence" value="ECO:0007669"/>
    <property type="project" value="UniProtKB-KW"/>
</dbReference>
<proteinExistence type="predicted"/>
<dbReference type="GO" id="GO:0004519">
    <property type="term" value="F:endonuclease activity"/>
    <property type="evidence" value="ECO:0007669"/>
    <property type="project" value="UniProtKB-KW"/>
</dbReference>
<feature type="transmembrane region" description="Helical" evidence="9">
    <location>
        <begin position="5"/>
        <end position="21"/>
    </location>
</feature>
<name>A0A4Q8QJ36_9FLAO</name>
<dbReference type="GO" id="GO:0006281">
    <property type="term" value="P:DNA repair"/>
    <property type="evidence" value="ECO:0007669"/>
    <property type="project" value="UniProtKB-KW"/>
</dbReference>
<dbReference type="AlphaFoldDB" id="A0A4Q8QJ36"/>
<dbReference type="GO" id="GO:0046872">
    <property type="term" value="F:metal ion binding"/>
    <property type="evidence" value="ECO:0007669"/>
    <property type="project" value="UniProtKB-KW"/>
</dbReference>
<evidence type="ECO:0000313" key="12">
    <source>
        <dbReference type="Proteomes" id="UP000291981"/>
    </source>
</evidence>
<feature type="transmembrane region" description="Helical" evidence="9">
    <location>
        <begin position="27"/>
        <end position="47"/>
    </location>
</feature>
<evidence type="ECO:0000256" key="4">
    <source>
        <dbReference type="ARBA" id="ARBA00022723"/>
    </source>
</evidence>
<sequence length="328" mass="38559">MIANWVFAILLFLTCIIYYFTLPYLSVFSLLVPLLFIINLVFVLFWAIKRNRRLLLSLSTLLIAYIVFGSFYRSNKESETHLDSDIKIMTYNVWGFNKNEWIKEPNIGDKIIDFIAEEDPDILCLQEHSRIRYRQLQQYPYRSETPYSQPRTIQAIFSKFPIVSSGSLDLPNTINNVIYADLLIDSDTVRIYNIHLQSFNIVPSSETFSEEQSQKNYKRLVTTFEKQRQQVEIFDEHRASSPYRVIVTGDLNNTQFSSIYRILKGDLQDSFLEKGEKFGRTYNLFGFPLRIDYILAEPEFKILSHQNFDVKLSDHYPIVATVRIKSEE</sequence>
<dbReference type="RefSeq" id="WP_130610949.1">
    <property type="nucleotide sequence ID" value="NZ_SGIU01000001.1"/>
</dbReference>
<dbReference type="Pfam" id="PF03372">
    <property type="entry name" value="Exo_endo_phos"/>
    <property type="match status" value="1"/>
</dbReference>
<evidence type="ECO:0000259" key="10">
    <source>
        <dbReference type="Pfam" id="PF03372"/>
    </source>
</evidence>
<evidence type="ECO:0000256" key="1">
    <source>
        <dbReference type="ARBA" id="ARBA00001936"/>
    </source>
</evidence>
<evidence type="ECO:0000256" key="9">
    <source>
        <dbReference type="SAM" id="Phobius"/>
    </source>
</evidence>
<protein>
    <submittedName>
        <fullName evidence="11">Endonuclease</fullName>
    </submittedName>
</protein>
<dbReference type="Gene3D" id="3.60.10.10">
    <property type="entry name" value="Endonuclease/exonuclease/phosphatase"/>
    <property type="match status" value="1"/>
</dbReference>